<dbReference type="PANTHER" id="PTHR43335:SF4">
    <property type="entry name" value="ABC TRANSPORTER, ATP-BINDING PROTEIN"/>
    <property type="match status" value="1"/>
</dbReference>
<evidence type="ECO:0000313" key="7">
    <source>
        <dbReference type="Proteomes" id="UP001496720"/>
    </source>
</evidence>
<evidence type="ECO:0000256" key="3">
    <source>
        <dbReference type="ARBA" id="ARBA00022741"/>
    </source>
</evidence>
<proteinExistence type="inferred from homology"/>
<dbReference type="PANTHER" id="PTHR43335">
    <property type="entry name" value="ABC TRANSPORTER, ATP-BINDING PROTEIN"/>
    <property type="match status" value="1"/>
</dbReference>
<keyword evidence="3" id="KW-0547">Nucleotide-binding</keyword>
<evidence type="ECO:0000259" key="5">
    <source>
        <dbReference type="PROSITE" id="PS50893"/>
    </source>
</evidence>
<dbReference type="InterPro" id="IPR027417">
    <property type="entry name" value="P-loop_NTPase"/>
</dbReference>
<dbReference type="SUPFAM" id="SSF52540">
    <property type="entry name" value="P-loop containing nucleoside triphosphate hydrolases"/>
    <property type="match status" value="1"/>
</dbReference>
<reference evidence="6 7" key="1">
    <citation type="submission" date="2024-06" db="EMBL/GenBank/DDBJ databases">
        <title>The Natural Products Discovery Center: Release of the First 8490 Sequenced Strains for Exploring Actinobacteria Biosynthetic Diversity.</title>
        <authorList>
            <person name="Kalkreuter E."/>
            <person name="Kautsar S.A."/>
            <person name="Yang D."/>
            <person name="Bader C.D."/>
            <person name="Teijaro C.N."/>
            <person name="Fluegel L."/>
            <person name="Davis C.M."/>
            <person name="Simpson J.R."/>
            <person name="Lauterbach L."/>
            <person name="Steele A.D."/>
            <person name="Gui C."/>
            <person name="Meng S."/>
            <person name="Li G."/>
            <person name="Viehrig K."/>
            <person name="Ye F."/>
            <person name="Su P."/>
            <person name="Kiefer A.F."/>
            <person name="Nichols A."/>
            <person name="Cepeda A.J."/>
            <person name="Yan W."/>
            <person name="Fan B."/>
            <person name="Jiang Y."/>
            <person name="Adhikari A."/>
            <person name="Zheng C.-J."/>
            <person name="Schuster L."/>
            <person name="Cowan T.M."/>
            <person name="Smanski M.J."/>
            <person name="Chevrette M.G."/>
            <person name="De Carvalho L.P.S."/>
            <person name="Shen B."/>
        </authorList>
    </citation>
    <scope>NUCLEOTIDE SEQUENCE [LARGE SCALE GENOMIC DNA]</scope>
    <source>
        <strain evidence="6 7">NPDC001615</strain>
    </source>
</reference>
<keyword evidence="4 6" id="KW-0067">ATP-binding</keyword>
<evidence type="ECO:0000256" key="2">
    <source>
        <dbReference type="ARBA" id="ARBA00022448"/>
    </source>
</evidence>
<dbReference type="SMART" id="SM00382">
    <property type="entry name" value="AAA"/>
    <property type="match status" value="1"/>
</dbReference>
<dbReference type="InterPro" id="IPR003439">
    <property type="entry name" value="ABC_transporter-like_ATP-bd"/>
</dbReference>
<dbReference type="EMBL" id="JBEOZY010000037">
    <property type="protein sequence ID" value="MER6168258.1"/>
    <property type="molecule type" value="Genomic_DNA"/>
</dbReference>
<organism evidence="6 7">
    <name type="scientific">Streptomyces violaceorubidus</name>
    <dbReference type="NCBI Taxonomy" id="284042"/>
    <lineage>
        <taxon>Bacteria</taxon>
        <taxon>Bacillati</taxon>
        <taxon>Actinomycetota</taxon>
        <taxon>Actinomycetes</taxon>
        <taxon>Kitasatosporales</taxon>
        <taxon>Streptomycetaceae</taxon>
        <taxon>Streptomyces</taxon>
    </lineage>
</organism>
<keyword evidence="2" id="KW-0813">Transport</keyword>
<name>A0ABV1T354_9ACTN</name>
<accession>A0ABV1T354</accession>
<evidence type="ECO:0000256" key="4">
    <source>
        <dbReference type="ARBA" id="ARBA00022840"/>
    </source>
</evidence>
<evidence type="ECO:0000256" key="1">
    <source>
        <dbReference type="ARBA" id="ARBA00005417"/>
    </source>
</evidence>
<dbReference type="Gene3D" id="3.40.50.300">
    <property type="entry name" value="P-loop containing nucleotide triphosphate hydrolases"/>
    <property type="match status" value="1"/>
</dbReference>
<feature type="domain" description="ABC transporter" evidence="5">
    <location>
        <begin position="2"/>
        <end position="227"/>
    </location>
</feature>
<dbReference type="Proteomes" id="UP001496720">
    <property type="component" value="Unassembled WGS sequence"/>
</dbReference>
<dbReference type="Pfam" id="PF00005">
    <property type="entry name" value="ABC_tran"/>
    <property type="match status" value="1"/>
</dbReference>
<keyword evidence="7" id="KW-1185">Reference proteome</keyword>
<comment type="caution">
    <text evidence="6">The sequence shown here is derived from an EMBL/GenBank/DDBJ whole genome shotgun (WGS) entry which is preliminary data.</text>
</comment>
<dbReference type="InterPro" id="IPR003593">
    <property type="entry name" value="AAA+_ATPase"/>
</dbReference>
<dbReference type="RefSeq" id="WP_030191818.1">
    <property type="nucleotide sequence ID" value="NZ_JBEOZY010000037.1"/>
</dbReference>
<dbReference type="PROSITE" id="PS50893">
    <property type="entry name" value="ABC_TRANSPORTER_2"/>
    <property type="match status" value="1"/>
</dbReference>
<comment type="similarity">
    <text evidence="1">Belongs to the ABC transporter superfamily.</text>
</comment>
<protein>
    <submittedName>
        <fullName evidence="6">ATP-binding cassette domain-containing protein</fullName>
    </submittedName>
</protein>
<evidence type="ECO:0000313" key="6">
    <source>
        <dbReference type="EMBL" id="MER6168258.1"/>
    </source>
</evidence>
<sequence>MITLRGATKRYDAAVAVDHLDLEIAPGKVTGFLGPNGAGKSTTMRMIMGLDRPTSGEALINGKPYAALSHPLREVGALLDAKALHPGRSAYSHLLAMARTNGIPRKRVEEVLGIVGLEKVAKKRSGSFSLGMGQRLGIASALLGDPQILLFDEPVNGLDPDGVRWVRELMRSLASEGRTVFVSSHLMSEMQLTADHLVVIGRGKLLADDTIDRVIARSSLTAVRVRTPDVDAMDTLVRHLEERQLDVQRHEPHECLVSGATVESIGDLAFELGIRLHELRVVEASLEEAYMEMTANSIEYKSPTPASADAGLDRIHQEVEA</sequence>
<dbReference type="GO" id="GO:0005524">
    <property type="term" value="F:ATP binding"/>
    <property type="evidence" value="ECO:0007669"/>
    <property type="project" value="UniProtKB-KW"/>
</dbReference>
<gene>
    <name evidence="6" type="ORF">ABT188_27530</name>
</gene>